<dbReference type="EMBL" id="JBFAKC010000015">
    <property type="protein sequence ID" value="MEV0711544.1"/>
    <property type="molecule type" value="Genomic_DNA"/>
</dbReference>
<comment type="caution">
    <text evidence="4">The sequence shown here is derived from an EMBL/GenBank/DDBJ whole genome shotgun (WGS) entry which is preliminary data.</text>
</comment>
<evidence type="ECO:0000313" key="5">
    <source>
        <dbReference type="Proteomes" id="UP001551695"/>
    </source>
</evidence>
<keyword evidence="5" id="KW-1185">Reference proteome</keyword>
<evidence type="ECO:0000313" key="4">
    <source>
        <dbReference type="EMBL" id="MEV0711544.1"/>
    </source>
</evidence>
<protein>
    <recommendedName>
        <fullName evidence="3">Clp ATPase C-terminal domain-containing protein</fullName>
    </recommendedName>
</protein>
<evidence type="ECO:0000256" key="1">
    <source>
        <dbReference type="ARBA" id="ARBA00022741"/>
    </source>
</evidence>
<gene>
    <name evidence="4" type="ORF">AB0I48_28650</name>
</gene>
<keyword evidence="1" id="KW-0547">Nucleotide-binding</keyword>
<reference evidence="4 5" key="1">
    <citation type="submission" date="2024-06" db="EMBL/GenBank/DDBJ databases">
        <title>The Natural Products Discovery Center: Release of the First 8490 Sequenced Strains for Exploring Actinobacteria Biosynthetic Diversity.</title>
        <authorList>
            <person name="Kalkreuter E."/>
            <person name="Kautsar S.A."/>
            <person name="Yang D."/>
            <person name="Bader C.D."/>
            <person name="Teijaro C.N."/>
            <person name="Fluegel L."/>
            <person name="Davis C.M."/>
            <person name="Simpson J.R."/>
            <person name="Lauterbach L."/>
            <person name="Steele A.D."/>
            <person name="Gui C."/>
            <person name="Meng S."/>
            <person name="Li G."/>
            <person name="Viehrig K."/>
            <person name="Ye F."/>
            <person name="Su P."/>
            <person name="Kiefer A.F."/>
            <person name="Nichols A."/>
            <person name="Cepeda A.J."/>
            <person name="Yan W."/>
            <person name="Fan B."/>
            <person name="Jiang Y."/>
            <person name="Adhikari A."/>
            <person name="Zheng C.-J."/>
            <person name="Schuster L."/>
            <person name="Cowan T.M."/>
            <person name="Smanski M.J."/>
            <person name="Chevrette M.G."/>
            <person name="De Carvalho L.P.S."/>
            <person name="Shen B."/>
        </authorList>
    </citation>
    <scope>NUCLEOTIDE SEQUENCE [LARGE SCALE GENOMIC DNA]</scope>
    <source>
        <strain evidence="4 5">NPDC050403</strain>
    </source>
</reference>
<dbReference type="Gene3D" id="1.10.8.60">
    <property type="match status" value="1"/>
</dbReference>
<accession>A0ABV3G1J7</accession>
<feature type="non-terminal residue" evidence="4">
    <location>
        <position position="1"/>
    </location>
</feature>
<dbReference type="Proteomes" id="UP001551695">
    <property type="component" value="Unassembled WGS sequence"/>
</dbReference>
<proteinExistence type="predicted"/>
<evidence type="ECO:0000259" key="3">
    <source>
        <dbReference type="Pfam" id="PF10431"/>
    </source>
</evidence>
<feature type="domain" description="Clp ATPase C-terminal" evidence="3">
    <location>
        <begin position="1"/>
        <end position="31"/>
    </location>
</feature>
<dbReference type="RefSeq" id="WP_357787983.1">
    <property type="nucleotide sequence ID" value="NZ_JBFAKC010000015.1"/>
</dbReference>
<dbReference type="Pfam" id="PF10431">
    <property type="entry name" value="ClpB_D2-small"/>
    <property type="match status" value="1"/>
</dbReference>
<name>A0ABV3G1J7_9NOCA</name>
<keyword evidence="2" id="KW-0067">ATP-binding</keyword>
<evidence type="ECO:0000256" key="2">
    <source>
        <dbReference type="ARBA" id="ARBA00022840"/>
    </source>
</evidence>
<dbReference type="InterPro" id="IPR019489">
    <property type="entry name" value="Clp_ATPase_C"/>
</dbReference>
<sequence length="44" mass="4618">PLRRLIQQSIGDTLAKALLAGEIVDGDTVKVNVSKDGDTLIVGK</sequence>
<organism evidence="4 5">
    <name type="scientific">Nocardia aurea</name>
    <dbReference type="NCBI Taxonomy" id="2144174"/>
    <lineage>
        <taxon>Bacteria</taxon>
        <taxon>Bacillati</taxon>
        <taxon>Actinomycetota</taxon>
        <taxon>Actinomycetes</taxon>
        <taxon>Mycobacteriales</taxon>
        <taxon>Nocardiaceae</taxon>
        <taxon>Nocardia</taxon>
    </lineage>
</organism>